<dbReference type="PROSITE" id="PS00022">
    <property type="entry name" value="EGF_1"/>
    <property type="match status" value="1"/>
</dbReference>
<evidence type="ECO:0000256" key="1">
    <source>
        <dbReference type="SAM" id="SignalP"/>
    </source>
</evidence>
<dbReference type="AlphaFoldDB" id="A0A8B8EQS6"/>
<evidence type="ECO:0000313" key="3">
    <source>
        <dbReference type="Proteomes" id="UP000694844"/>
    </source>
</evidence>
<name>A0A8B8EQS6_CRAVI</name>
<organism evidence="3 4">
    <name type="scientific">Crassostrea virginica</name>
    <name type="common">Eastern oyster</name>
    <dbReference type="NCBI Taxonomy" id="6565"/>
    <lineage>
        <taxon>Eukaryota</taxon>
        <taxon>Metazoa</taxon>
        <taxon>Spiralia</taxon>
        <taxon>Lophotrochozoa</taxon>
        <taxon>Mollusca</taxon>
        <taxon>Bivalvia</taxon>
        <taxon>Autobranchia</taxon>
        <taxon>Pteriomorphia</taxon>
        <taxon>Ostreida</taxon>
        <taxon>Ostreoidea</taxon>
        <taxon>Ostreidae</taxon>
        <taxon>Crassostrea</taxon>
    </lineage>
</organism>
<gene>
    <name evidence="4" type="primary">LOC111136023</name>
</gene>
<feature type="signal peptide" evidence="1">
    <location>
        <begin position="1"/>
        <end position="18"/>
    </location>
</feature>
<dbReference type="GeneID" id="111136023"/>
<keyword evidence="3" id="KW-1185">Reference proteome</keyword>
<dbReference type="InterPro" id="IPR000742">
    <property type="entry name" value="EGF"/>
</dbReference>
<dbReference type="Gene3D" id="2.10.25.10">
    <property type="entry name" value="Laminin"/>
    <property type="match status" value="1"/>
</dbReference>
<dbReference type="SUPFAM" id="SSF57196">
    <property type="entry name" value="EGF/Laminin"/>
    <property type="match status" value="1"/>
</dbReference>
<accession>A0A8B8EQS6</accession>
<proteinExistence type="predicted"/>
<protein>
    <submittedName>
        <fullName evidence="4">Uncharacterized protein LOC111136023</fullName>
    </submittedName>
</protein>
<evidence type="ECO:0000259" key="2">
    <source>
        <dbReference type="PROSITE" id="PS00022"/>
    </source>
</evidence>
<sequence length="280" mass="31300">MISIAGFIVLYLILSSTGMQRTKIPNKCVIIQDKESVHVNFRIPSFLTNNDKVQCQVYGTDRGNLRCGQTDVYIKPECVCSFHNVYEAVYHGYSSCPSGNVADLVTKLKCPDCKKYSLNNIGPCINGGKLTCRGEEVAPEITCQCPPHYEGKFCEQKIENVTRICHMISNTSNNGLSNCDVTGKDCITYSRKRLYAYKCYETHASQDRRGLPLCIDTEDITTRPSMSTRTVQNANDASHLTSDASSAHCVVFLEKVLHFLIVLEIHMVMTNFICRHALGC</sequence>
<feature type="domain" description="EGF-like" evidence="2">
    <location>
        <begin position="143"/>
        <end position="154"/>
    </location>
</feature>
<feature type="chain" id="PRO_5034594119" evidence="1">
    <location>
        <begin position="19"/>
        <end position="280"/>
    </location>
</feature>
<dbReference type="Proteomes" id="UP000694844">
    <property type="component" value="Chromosome 5"/>
</dbReference>
<reference evidence="4" key="1">
    <citation type="submission" date="2025-08" db="UniProtKB">
        <authorList>
            <consortium name="RefSeq"/>
        </authorList>
    </citation>
    <scope>IDENTIFICATION</scope>
    <source>
        <tissue evidence="4">Whole sample</tissue>
    </source>
</reference>
<dbReference type="RefSeq" id="XP_022342299.1">
    <property type="nucleotide sequence ID" value="XM_022486591.1"/>
</dbReference>
<dbReference type="KEGG" id="cvn:111136023"/>
<evidence type="ECO:0000313" key="4">
    <source>
        <dbReference type="RefSeq" id="XP_022342299.1"/>
    </source>
</evidence>
<dbReference type="OrthoDB" id="6188462at2759"/>
<keyword evidence="1" id="KW-0732">Signal</keyword>